<organism evidence="2 3">
    <name type="scientific">Salmonella schwarzengrund (strain CVM19633)</name>
    <dbReference type="NCBI Taxonomy" id="439843"/>
    <lineage>
        <taxon>Bacteria</taxon>
        <taxon>Pseudomonadati</taxon>
        <taxon>Pseudomonadota</taxon>
        <taxon>Gammaproteobacteria</taxon>
        <taxon>Enterobacterales</taxon>
        <taxon>Enterobacteriaceae</taxon>
        <taxon>Salmonella</taxon>
    </lineage>
</organism>
<gene>
    <name evidence="2" type="ordered locus">SeSA_A0643</name>
</gene>
<name>A0A0N1QXZ1_SALSV</name>
<evidence type="ECO:0000313" key="2">
    <source>
        <dbReference type="EMBL" id="ACF91349.1"/>
    </source>
</evidence>
<feature type="compositionally biased region" description="Basic and acidic residues" evidence="1">
    <location>
        <begin position="90"/>
        <end position="102"/>
    </location>
</feature>
<feature type="region of interest" description="Disordered" evidence="1">
    <location>
        <begin position="87"/>
        <end position="111"/>
    </location>
</feature>
<proteinExistence type="predicted"/>
<dbReference type="RefSeq" id="WP_001144359.1">
    <property type="nucleotide sequence ID" value="NC_011094.1"/>
</dbReference>
<dbReference type="AlphaFoldDB" id="A0A0N1QXZ1"/>
<evidence type="ECO:0000256" key="1">
    <source>
        <dbReference type="SAM" id="MobiDB-lite"/>
    </source>
</evidence>
<dbReference type="KEGG" id="sew:SeSA_A0643"/>
<dbReference type="HOGENOM" id="CLU_138423_0_0_6"/>
<reference evidence="2 3" key="1">
    <citation type="journal article" date="2011" name="J. Bacteriol.">
        <title>Comparative genomics of 28 Salmonella enterica isolates: evidence for CRISPR-mediated adaptive sublineage evolution.</title>
        <authorList>
            <person name="Fricke W.F."/>
            <person name="Mammel M.K."/>
            <person name="McDermott P.F."/>
            <person name="Tartera C."/>
            <person name="White D.G."/>
            <person name="Leclerc J.E."/>
            <person name="Ravel J."/>
            <person name="Cebula T.A."/>
        </authorList>
    </citation>
    <scope>NUCLEOTIDE SEQUENCE [LARGE SCALE GENOMIC DNA]</scope>
    <source>
        <strain evidence="2 3">CVM19633</strain>
    </source>
</reference>
<evidence type="ECO:0000313" key="3">
    <source>
        <dbReference type="Proteomes" id="UP000001865"/>
    </source>
</evidence>
<dbReference type="EMBL" id="CP001127">
    <property type="protein sequence ID" value="ACF91349.1"/>
    <property type="molecule type" value="Genomic_DNA"/>
</dbReference>
<accession>A0A0N1QXZ1</accession>
<dbReference type="Proteomes" id="UP000001865">
    <property type="component" value="Chromosome"/>
</dbReference>
<sequence length="145" mass="15626">MPVKGIKRVQMNTSKVLAEIAGPRTERVLTEVMIVGSSHAALLTPIDTSTLINSQYKKLEPMPGGMQGKVGYTAAYAAAVHGMSGKLKGQPREHFGRTRAGKEFGGGTGKGNYWDPDAEPGFLTKGFERDGFNEIKAIIKQGYKV</sequence>
<evidence type="ECO:0008006" key="4">
    <source>
        <dbReference type="Google" id="ProtNLM"/>
    </source>
</evidence>
<protein>
    <recommendedName>
        <fullName evidence="4">HK97 gp10 family phage protein</fullName>
    </recommendedName>
</protein>